<dbReference type="GO" id="GO:0000145">
    <property type="term" value="C:exocyst"/>
    <property type="evidence" value="ECO:0007669"/>
    <property type="project" value="InterPro"/>
</dbReference>
<dbReference type="InterPro" id="IPR042561">
    <property type="entry name" value="Exo84_C_1"/>
</dbReference>
<keyword evidence="4" id="KW-0653">Protein transport</keyword>
<dbReference type="InterPro" id="IPR033961">
    <property type="entry name" value="Exo84"/>
</dbReference>
<gene>
    <name evidence="7" type="primary">exoc8</name>
    <name evidence="7" type="ORF">g.4516</name>
</gene>
<dbReference type="Pfam" id="PF08700">
    <property type="entry name" value="VPS51_Exo84_N"/>
    <property type="match status" value="1"/>
</dbReference>
<organism evidence="7">
    <name type="scientific">Aceria tosichella</name>
    <name type="common">wheat curl mite</name>
    <dbReference type="NCBI Taxonomy" id="561515"/>
    <lineage>
        <taxon>Eukaryota</taxon>
        <taxon>Metazoa</taxon>
        <taxon>Ecdysozoa</taxon>
        <taxon>Arthropoda</taxon>
        <taxon>Chelicerata</taxon>
        <taxon>Arachnida</taxon>
        <taxon>Acari</taxon>
        <taxon>Acariformes</taxon>
        <taxon>Trombidiformes</taxon>
        <taxon>Prostigmata</taxon>
        <taxon>Eupodina</taxon>
        <taxon>Eriophyoidea</taxon>
        <taxon>Eriophyidae</taxon>
        <taxon>Eriophyinae</taxon>
        <taxon>Aceriini</taxon>
        <taxon>Aceria</taxon>
    </lineage>
</organism>
<dbReference type="PANTHER" id="PTHR21426:SF12">
    <property type="entry name" value="EXOCYST COMPLEX COMPONENT 8"/>
    <property type="match status" value="1"/>
</dbReference>
<evidence type="ECO:0000313" key="7">
    <source>
        <dbReference type="EMBL" id="MDE49937.1"/>
    </source>
</evidence>
<evidence type="ECO:0000256" key="4">
    <source>
        <dbReference type="ARBA" id="ARBA00022927"/>
    </source>
</evidence>
<dbReference type="AlphaFoldDB" id="A0A6G1SIE6"/>
<dbReference type="GO" id="GO:0006887">
    <property type="term" value="P:exocytosis"/>
    <property type="evidence" value="ECO:0007669"/>
    <property type="project" value="UniProtKB-KW"/>
</dbReference>
<dbReference type="PANTHER" id="PTHR21426">
    <property type="entry name" value="EXOCYST COMPLEX COMPONENT 8"/>
    <property type="match status" value="1"/>
</dbReference>
<accession>A0A6G1SIE6</accession>
<evidence type="ECO:0000256" key="5">
    <source>
        <dbReference type="SAM" id="Coils"/>
    </source>
</evidence>
<feature type="coiled-coil region" evidence="5">
    <location>
        <begin position="61"/>
        <end position="88"/>
    </location>
</feature>
<dbReference type="GO" id="GO:0006893">
    <property type="term" value="P:Golgi to plasma membrane transport"/>
    <property type="evidence" value="ECO:0007669"/>
    <property type="project" value="TreeGrafter"/>
</dbReference>
<feature type="domain" description="Exocyst component Exo84 C-terminal" evidence="6">
    <location>
        <begin position="129"/>
        <end position="279"/>
    </location>
</feature>
<keyword evidence="2" id="KW-0813">Transport</keyword>
<evidence type="ECO:0000256" key="2">
    <source>
        <dbReference type="ARBA" id="ARBA00022448"/>
    </source>
</evidence>
<proteinExistence type="inferred from homology"/>
<evidence type="ECO:0000256" key="1">
    <source>
        <dbReference type="ARBA" id="ARBA00007210"/>
    </source>
</evidence>
<comment type="similarity">
    <text evidence="1">Belongs to the EXO84 family.</text>
</comment>
<keyword evidence="3" id="KW-0268">Exocytosis</keyword>
<dbReference type="InterPro" id="IPR032403">
    <property type="entry name" value="Exo84_C"/>
</dbReference>
<name>A0A6G1SIE6_9ACAR</name>
<dbReference type="SUPFAM" id="SSF74788">
    <property type="entry name" value="Cullin repeat-like"/>
    <property type="match status" value="1"/>
</dbReference>
<protein>
    <submittedName>
        <fullName evidence="7">Exocyst complex component 8</fullName>
    </submittedName>
</protein>
<dbReference type="InterPro" id="IPR016159">
    <property type="entry name" value="Cullin_repeat-like_dom_sf"/>
</dbReference>
<reference evidence="7" key="1">
    <citation type="submission" date="2018-10" db="EMBL/GenBank/DDBJ databases">
        <title>Transcriptome assembly of Aceria tosichella (Wheat curl mite) Type 2.</title>
        <authorList>
            <person name="Scully E.D."/>
            <person name="Geib S.M."/>
            <person name="Palmer N.A."/>
            <person name="Gupta A.K."/>
            <person name="Sarath G."/>
            <person name="Tatineni S."/>
        </authorList>
    </citation>
    <scope>NUCLEOTIDE SEQUENCE</scope>
    <source>
        <strain evidence="7">LincolnNE</strain>
    </source>
</reference>
<dbReference type="GO" id="GO:0015031">
    <property type="term" value="P:protein transport"/>
    <property type="evidence" value="ECO:0007669"/>
    <property type="project" value="UniProtKB-KW"/>
</dbReference>
<keyword evidence="5" id="KW-0175">Coiled coil</keyword>
<dbReference type="Pfam" id="PF16528">
    <property type="entry name" value="Exo84_C"/>
    <property type="match status" value="1"/>
</dbReference>
<dbReference type="EMBL" id="GGYP01005166">
    <property type="protein sequence ID" value="MDE49937.1"/>
    <property type="molecule type" value="Transcribed_RNA"/>
</dbReference>
<sequence length="614" mass="71171">MDLILDEVRRDVFEHPKPTIDLDYLYAVKKEIEKYADHTNSQLKKNVYQNYSLFIESSREISTLKEEMRQLNILLEQQQTSMNHLLDQLNKTPIIQPTVEKPEPRNDIFGNLNDNGSNDDDQNEILPQWFVKSPEDFDVHIAQRNLKEAVELVKRIREHFVEYPKCCDNEQTGLKSKIDSRVQELINVISSELQPVTDKSVQGGPRSSIGSIQLLRELNLSSRAVKLYLDLRSSVLRFVLEQQSVETSTPLQFIKQICSIFFHNSIETCNEFKQAFEIDKFVNKAIDECDYLTDLKFNQLSRGKQPLFDLVKPIYQSEHPKFDNKIMPVNGNDISSQILSPHTVKVPEETLMQSQSLNAYNTFNYLSTYASLTYWITLEFENFLLIYRDHVFNTKTPLSLSVIAESIYYLRCRCSKMATYCEIDMSQTLERELSNEIRRVIEDSGRKLIETIKKLDLEEKWQPQQFQNKAEKTRFLEEMNDVGLDTMPKYVPDFKLQFTASKTAFARCYLITVTDLAKLVTPFSKNHVDTVLTKGFEIQIESVIDELSKAKMASKARFIMSNSNFLLDKVIVVACEKYDDIAGQKCQKLLDLRTNYRSKANQVAKMQNVTSANV</sequence>
<dbReference type="Gene3D" id="1.20.58.1210">
    <property type="entry name" value="Exo84p, N-terminal helical domain"/>
    <property type="match status" value="1"/>
</dbReference>
<evidence type="ECO:0000259" key="6">
    <source>
        <dbReference type="Pfam" id="PF16528"/>
    </source>
</evidence>
<evidence type="ECO:0000256" key="3">
    <source>
        <dbReference type="ARBA" id="ARBA00022483"/>
    </source>
</evidence>